<name>A0A9Q4IGR2_9CORY</name>
<evidence type="ECO:0000256" key="1">
    <source>
        <dbReference type="ARBA" id="ARBA00010088"/>
    </source>
</evidence>
<dbReference type="PANTHER" id="PTHR43248">
    <property type="entry name" value="2-SUCCINYL-6-HYDROXY-2,4-CYCLOHEXADIENE-1-CARBOXYLATE SYNTHASE"/>
    <property type="match status" value="1"/>
</dbReference>
<feature type="domain" description="AB hydrolase-1" evidence="3">
    <location>
        <begin position="49"/>
        <end position="181"/>
    </location>
</feature>
<dbReference type="InterPro" id="IPR002410">
    <property type="entry name" value="Peptidase_S33"/>
</dbReference>
<sequence>MGSTVFLPDVTVREHEIEVPVSREDASSGNISVFCRELSADDSLPAIAYFQGGPGKPGPRMLMDWIPEALKRYRVFLMDERGTGRSHKIDRTTPERITADMLAHLRPPDVAADAEAMRQHLGLEQWDLLGNSFGAACASSYLSYFPSGLRRVHLAGAVPEPEMDVDAFNRLTFQLLAQRQRELFRAIPWMKDRVEEVADHLDNHDERMPTGERLSATRMKMAGVLLGEEDDFAQLANLFEAPFTTRGGEKRLRGDFLAQLGSIISLETMPLWAVIHETVMARPGHAVNWSADRIWREEFYDLPLLGNHFFRTHFEEDPALMPFYEAVDQVHHRTDLKAQAQDMSANTVPAAAILYEKDVFIPYELTIQSARKTPNLQVWTHSEWFHDGIWAHGADVARGLFERLD</sequence>
<evidence type="ECO:0000313" key="5">
    <source>
        <dbReference type="Proteomes" id="UP001071110"/>
    </source>
</evidence>
<keyword evidence="5" id="KW-1185">Reference proteome</keyword>
<dbReference type="SUPFAM" id="SSF53474">
    <property type="entry name" value="alpha/beta-Hydrolases"/>
    <property type="match status" value="1"/>
</dbReference>
<dbReference type="RefSeq" id="WP_269027532.1">
    <property type="nucleotide sequence ID" value="NZ_BAABDP010000020.1"/>
</dbReference>
<dbReference type="EMBL" id="JANRML010000004">
    <property type="protein sequence ID" value="MCZ2220742.1"/>
    <property type="molecule type" value="Genomic_DNA"/>
</dbReference>
<dbReference type="PANTHER" id="PTHR43248:SF2">
    <property type="entry name" value="PROLYL AMINOPEPTIDASE"/>
    <property type="match status" value="1"/>
</dbReference>
<evidence type="ECO:0000259" key="3">
    <source>
        <dbReference type="Pfam" id="PF00561"/>
    </source>
</evidence>
<accession>A0A9Q4IGR2</accession>
<dbReference type="GO" id="GO:0006508">
    <property type="term" value="P:proteolysis"/>
    <property type="evidence" value="ECO:0007669"/>
    <property type="project" value="InterPro"/>
</dbReference>
<dbReference type="InterPro" id="IPR051601">
    <property type="entry name" value="Serine_prot/Carboxylest_S33"/>
</dbReference>
<reference evidence="4" key="1">
    <citation type="submission" date="2022-08" db="EMBL/GenBank/DDBJ databases">
        <title>Corynebacterium sp. nov., isolated from clinical breast specimens.</title>
        <authorList>
            <person name="Zhang T."/>
        </authorList>
    </citation>
    <scope>NUCLEOTIDE SEQUENCE</scope>
    <source>
        <strain evidence="4">CCUG 57942</strain>
    </source>
</reference>
<proteinExistence type="inferred from homology"/>
<comment type="caution">
    <text evidence="4">The sequence shown here is derived from an EMBL/GenBank/DDBJ whole genome shotgun (WGS) entry which is preliminary data.</text>
</comment>
<evidence type="ECO:0000256" key="2">
    <source>
        <dbReference type="ARBA" id="ARBA00022801"/>
    </source>
</evidence>
<organism evidence="4 5">
    <name type="scientific">Corynebacterium pilbarense</name>
    <dbReference type="NCBI Taxonomy" id="1288393"/>
    <lineage>
        <taxon>Bacteria</taxon>
        <taxon>Bacillati</taxon>
        <taxon>Actinomycetota</taxon>
        <taxon>Actinomycetes</taxon>
        <taxon>Mycobacteriales</taxon>
        <taxon>Corynebacteriaceae</taxon>
        <taxon>Corynebacterium</taxon>
    </lineage>
</organism>
<comment type="similarity">
    <text evidence="1">Belongs to the peptidase S33 family.</text>
</comment>
<dbReference type="Gene3D" id="3.40.50.1820">
    <property type="entry name" value="alpha/beta hydrolase"/>
    <property type="match status" value="1"/>
</dbReference>
<dbReference type="InterPro" id="IPR029058">
    <property type="entry name" value="AB_hydrolase_fold"/>
</dbReference>
<dbReference type="Pfam" id="PF00561">
    <property type="entry name" value="Abhydrolase_1"/>
    <property type="match status" value="1"/>
</dbReference>
<dbReference type="PRINTS" id="PR00793">
    <property type="entry name" value="PROAMNOPTASE"/>
</dbReference>
<gene>
    <name evidence="4" type="ORF">NUW87_05050</name>
</gene>
<evidence type="ECO:0000313" key="4">
    <source>
        <dbReference type="EMBL" id="MCZ2220742.1"/>
    </source>
</evidence>
<dbReference type="AlphaFoldDB" id="A0A9Q4IGR2"/>
<dbReference type="GO" id="GO:0004177">
    <property type="term" value="F:aminopeptidase activity"/>
    <property type="evidence" value="ECO:0007669"/>
    <property type="project" value="UniProtKB-EC"/>
</dbReference>
<keyword evidence="2 4" id="KW-0378">Hydrolase</keyword>
<dbReference type="InterPro" id="IPR000073">
    <property type="entry name" value="AB_hydrolase_1"/>
</dbReference>
<protein>
    <submittedName>
        <fullName evidence="4">Alpha/beta hydrolase</fullName>
    </submittedName>
</protein>
<dbReference type="Proteomes" id="UP001071110">
    <property type="component" value="Unassembled WGS sequence"/>
</dbReference>